<proteinExistence type="predicted"/>
<evidence type="ECO:0000259" key="1">
    <source>
        <dbReference type="PROSITE" id="PS51729"/>
    </source>
</evidence>
<dbReference type="Gene3D" id="3.40.630.30">
    <property type="match status" value="1"/>
</dbReference>
<dbReference type="PANTHER" id="PTHR31435:SF9">
    <property type="entry name" value="PROTEIN NATD1"/>
    <property type="match status" value="1"/>
</dbReference>
<gene>
    <name evidence="2" type="ORF">NCTC13093_01534</name>
</gene>
<keyword evidence="3" id="KW-1185">Reference proteome</keyword>
<dbReference type="AlphaFoldDB" id="A0A2X0V6Z9"/>
<dbReference type="PROSITE" id="PS51729">
    <property type="entry name" value="GNAT_YJDJ"/>
    <property type="match status" value="1"/>
</dbReference>
<reference evidence="2 3" key="1">
    <citation type="submission" date="2018-06" db="EMBL/GenBank/DDBJ databases">
        <authorList>
            <consortium name="Pathogen Informatics"/>
            <person name="Doyle S."/>
        </authorList>
    </citation>
    <scope>NUCLEOTIDE SEQUENCE [LARGE SCALE GENOMIC DNA]</scope>
    <source>
        <strain evidence="2 3">NCTC13093</strain>
    </source>
</reference>
<dbReference type="Pfam" id="PF14542">
    <property type="entry name" value="Acetyltransf_CG"/>
    <property type="match status" value="1"/>
</dbReference>
<accession>A0A2X0V6Z9</accession>
<dbReference type="PANTHER" id="PTHR31435">
    <property type="entry name" value="PROTEIN NATD1"/>
    <property type="match status" value="1"/>
</dbReference>
<dbReference type="SUPFAM" id="SSF55729">
    <property type="entry name" value="Acyl-CoA N-acyltransferases (Nat)"/>
    <property type="match status" value="1"/>
</dbReference>
<protein>
    <recommendedName>
        <fullName evidence="1">N-acetyltransferase domain-containing protein</fullName>
    </recommendedName>
</protein>
<dbReference type="InterPro" id="IPR045057">
    <property type="entry name" value="Gcn5-rel_NAT"/>
</dbReference>
<dbReference type="Proteomes" id="UP000250086">
    <property type="component" value="Unassembled WGS sequence"/>
</dbReference>
<dbReference type="InterPro" id="IPR031165">
    <property type="entry name" value="GNAT_YJDJ"/>
</dbReference>
<organism evidence="2 3">
    <name type="scientific">Anaerobiospirillum thomasii</name>
    <dbReference type="NCBI Taxonomy" id="179995"/>
    <lineage>
        <taxon>Bacteria</taxon>
        <taxon>Pseudomonadati</taxon>
        <taxon>Pseudomonadota</taxon>
        <taxon>Gammaproteobacteria</taxon>
        <taxon>Aeromonadales</taxon>
        <taxon>Succinivibrionaceae</taxon>
        <taxon>Anaerobiospirillum</taxon>
    </lineage>
</organism>
<evidence type="ECO:0000313" key="2">
    <source>
        <dbReference type="EMBL" id="SPT70129.1"/>
    </source>
</evidence>
<dbReference type="RefSeq" id="WP_113744242.1">
    <property type="nucleotide sequence ID" value="NZ_UAPV01000001.1"/>
</dbReference>
<evidence type="ECO:0000313" key="3">
    <source>
        <dbReference type="Proteomes" id="UP000250086"/>
    </source>
</evidence>
<feature type="domain" description="N-acetyltransferase" evidence="1">
    <location>
        <begin position="4"/>
        <end position="89"/>
    </location>
</feature>
<dbReference type="InterPro" id="IPR016181">
    <property type="entry name" value="Acyl_CoA_acyltransferase"/>
</dbReference>
<sequence length="99" mass="11125">MNIVHDEQKMQFSCVVDGFECVVGYELHGHIFDVVKTFVPKDVGGRGIAGALVKAAYDYGKEQDYELVATCSYAVVWLERHKEYQGRASDNYVEGACRI</sequence>
<dbReference type="EMBL" id="UAPV01000001">
    <property type="protein sequence ID" value="SPT70129.1"/>
    <property type="molecule type" value="Genomic_DNA"/>
</dbReference>
<name>A0A2X0V6Z9_9GAMM</name>